<sequence>MSSENKTRKTLGKIEENFEGYIAIVLITLYTLLIFYTVVQRLTFENPPSFTLNGTLFLFTWMVWVAAAWAIRHESHFRFSLARNKLSNRANYVLRYVDFVTWVSFAAIIGYYSIELVQRRLATGRPILGTPVPQWVAYLAIPVGMALIIIRATQQIIMIKRKYDSGEDVTPTSDISK</sequence>
<evidence type="ECO:0000313" key="11">
    <source>
        <dbReference type="Proteomes" id="UP001597185"/>
    </source>
</evidence>
<dbReference type="RefSeq" id="WP_256419553.1">
    <property type="nucleotide sequence ID" value="NZ_JANHDL010000026.1"/>
</dbReference>
<dbReference type="PANTHER" id="PTHR35011">
    <property type="entry name" value="2,3-DIKETO-L-GULONATE TRAP TRANSPORTER SMALL PERMEASE PROTEIN YIAM"/>
    <property type="match status" value="1"/>
</dbReference>
<comment type="caution">
    <text evidence="10">The sequence shown here is derived from an EMBL/GenBank/DDBJ whole genome shotgun (WGS) entry which is preliminary data.</text>
</comment>
<dbReference type="Proteomes" id="UP001597185">
    <property type="component" value="Unassembled WGS sequence"/>
</dbReference>
<evidence type="ECO:0000256" key="1">
    <source>
        <dbReference type="ARBA" id="ARBA00004429"/>
    </source>
</evidence>
<evidence type="ECO:0000256" key="3">
    <source>
        <dbReference type="ARBA" id="ARBA00022475"/>
    </source>
</evidence>
<dbReference type="InterPro" id="IPR007387">
    <property type="entry name" value="TRAP_DctQ"/>
</dbReference>
<dbReference type="GO" id="GO:0005886">
    <property type="term" value="C:plasma membrane"/>
    <property type="evidence" value="ECO:0007669"/>
    <property type="project" value="UniProtKB-SubCell"/>
</dbReference>
<evidence type="ECO:0000256" key="2">
    <source>
        <dbReference type="ARBA" id="ARBA00022448"/>
    </source>
</evidence>
<evidence type="ECO:0000256" key="7">
    <source>
        <dbReference type="ARBA" id="ARBA00023136"/>
    </source>
</evidence>
<feature type="transmembrane region" description="Helical" evidence="8">
    <location>
        <begin position="51"/>
        <end position="71"/>
    </location>
</feature>
<evidence type="ECO:0000259" key="9">
    <source>
        <dbReference type="Pfam" id="PF04290"/>
    </source>
</evidence>
<keyword evidence="2" id="KW-0813">Transport</keyword>
<feature type="domain" description="Tripartite ATP-independent periplasmic transporters DctQ component" evidence="9">
    <location>
        <begin position="31"/>
        <end position="157"/>
    </location>
</feature>
<keyword evidence="4" id="KW-0997">Cell inner membrane</keyword>
<evidence type="ECO:0000256" key="6">
    <source>
        <dbReference type="ARBA" id="ARBA00022989"/>
    </source>
</evidence>
<keyword evidence="7 8" id="KW-0472">Membrane</keyword>
<evidence type="ECO:0000256" key="4">
    <source>
        <dbReference type="ARBA" id="ARBA00022519"/>
    </source>
</evidence>
<dbReference type="EMBL" id="JBHUDB010000019">
    <property type="protein sequence ID" value="MFD1572011.1"/>
    <property type="molecule type" value="Genomic_DNA"/>
</dbReference>
<keyword evidence="3" id="KW-1003">Cell membrane</keyword>
<proteinExistence type="predicted"/>
<reference evidence="10 11" key="1">
    <citation type="journal article" date="2019" name="Int. J. Syst. Evol. Microbiol.">
        <title>The Global Catalogue of Microorganisms (GCM) 10K type strain sequencing project: providing services to taxonomists for standard genome sequencing and annotation.</title>
        <authorList>
            <consortium name="The Broad Institute Genomics Platform"/>
            <consortium name="The Broad Institute Genome Sequencing Center for Infectious Disease"/>
            <person name="Wu L."/>
            <person name="Ma J."/>
        </authorList>
    </citation>
    <scope>NUCLEOTIDE SEQUENCE [LARGE SCALE GENOMIC DNA]</scope>
    <source>
        <strain evidence="10 11">CGMCC 1.12689</strain>
    </source>
</reference>
<evidence type="ECO:0000313" key="10">
    <source>
        <dbReference type="EMBL" id="MFD1572011.1"/>
    </source>
</evidence>
<keyword evidence="6 8" id="KW-1133">Transmembrane helix</keyword>
<evidence type="ECO:0000256" key="5">
    <source>
        <dbReference type="ARBA" id="ARBA00022692"/>
    </source>
</evidence>
<organism evidence="10 11">
    <name type="scientific">Halorubrum laminariae</name>
    <dbReference type="NCBI Taxonomy" id="1433523"/>
    <lineage>
        <taxon>Archaea</taxon>
        <taxon>Methanobacteriati</taxon>
        <taxon>Methanobacteriota</taxon>
        <taxon>Stenosarchaea group</taxon>
        <taxon>Halobacteria</taxon>
        <taxon>Halobacteriales</taxon>
        <taxon>Haloferacaceae</taxon>
        <taxon>Halorubrum</taxon>
    </lineage>
</organism>
<feature type="transmembrane region" description="Helical" evidence="8">
    <location>
        <begin position="92"/>
        <end position="114"/>
    </location>
</feature>
<gene>
    <name evidence="10" type="ORF">ACFR9T_15735</name>
</gene>
<feature type="transmembrane region" description="Helical" evidence="8">
    <location>
        <begin position="134"/>
        <end position="153"/>
    </location>
</feature>
<comment type="subcellular location">
    <subcellularLocation>
        <location evidence="1">Cell inner membrane</location>
        <topology evidence="1">Multi-pass membrane protein</topology>
    </subcellularLocation>
</comment>
<keyword evidence="5 8" id="KW-0812">Transmembrane</keyword>
<feature type="transmembrane region" description="Helical" evidence="8">
    <location>
        <begin position="21"/>
        <end position="39"/>
    </location>
</feature>
<evidence type="ECO:0000256" key="8">
    <source>
        <dbReference type="SAM" id="Phobius"/>
    </source>
</evidence>
<dbReference type="Pfam" id="PF04290">
    <property type="entry name" value="DctQ"/>
    <property type="match status" value="1"/>
</dbReference>
<dbReference type="InterPro" id="IPR055348">
    <property type="entry name" value="DctQ"/>
</dbReference>
<protein>
    <submittedName>
        <fullName evidence="10">TRAP transporter small permease</fullName>
    </submittedName>
</protein>
<name>A0ABD6C3S5_9EURY</name>
<keyword evidence="11" id="KW-1185">Reference proteome</keyword>
<dbReference type="AlphaFoldDB" id="A0ABD6C3S5"/>
<accession>A0ABD6C3S5</accession>